<dbReference type="Proteomes" id="UP000092839">
    <property type="component" value="Chromosome"/>
</dbReference>
<sequence length="369" mass="40493">MSASIATNANVGTVASLVAAAIGNLSFISPAMGEPAALTKKQSDALNTYSNARSNFESILGQRRAQINSNQRLPNLPGQALYLARNSMMSAYKDLTDALPSRIGRPNKYGIPPAYFSADNEPLLDEYRRLFDLMQAPPASAQNSDTPFKDVVDLGTAIARAKGLDAANAEAAGRISLGLFFAETNGNQNIGNARSNKYKGSLQTGVSEDQNGRKKWAAIKKSIAAFDSTLNARDDKEEARAGNLDHRYNHWTAVRDGLMNAHADIFPQIPAIVKRLPDPIDQMKLFELIQIIPSPTRSALGSRNLVDYRISDPKIMAYLRNNSVFTFGQADRAKTSATYREILDAMWLFNEKFERALSKFDEIKKPSKG</sequence>
<organism evidence="1 2">
    <name type="scientific">Bradyrhizobium icense</name>
    <dbReference type="NCBI Taxonomy" id="1274631"/>
    <lineage>
        <taxon>Bacteria</taxon>
        <taxon>Pseudomonadati</taxon>
        <taxon>Pseudomonadota</taxon>
        <taxon>Alphaproteobacteria</taxon>
        <taxon>Hyphomicrobiales</taxon>
        <taxon>Nitrobacteraceae</taxon>
        <taxon>Bradyrhizobium</taxon>
    </lineage>
</organism>
<dbReference type="EMBL" id="CP016428">
    <property type="protein sequence ID" value="ANW01267.1"/>
    <property type="molecule type" value="Genomic_DNA"/>
</dbReference>
<protein>
    <submittedName>
        <fullName evidence="1">Uncharacterized protein</fullName>
    </submittedName>
</protein>
<accession>A0A1B1UER1</accession>
<reference evidence="1 2" key="1">
    <citation type="submission" date="2016-07" db="EMBL/GenBank/DDBJ databases">
        <title>Complete genome sequence of Bradyrhizobium icense LMTR 13T, a potential inoculant strain isolated from lima bean (Phaseolus lunatus) in Peru.</title>
        <authorList>
            <person name="Ormeno-Orrillo E."/>
            <person name="Duran D."/>
            <person name="Rogel M.A."/>
            <person name="Rey L."/>
            <person name="Imperial J."/>
            <person name="Ruiz-Argueso T."/>
            <person name="Martinez-Romero E."/>
        </authorList>
    </citation>
    <scope>NUCLEOTIDE SEQUENCE [LARGE SCALE GENOMIC DNA]</scope>
    <source>
        <strain evidence="1 2">LMTR 13</strain>
    </source>
</reference>
<gene>
    <name evidence="1" type="ORF">LMTR13_14915</name>
</gene>
<dbReference type="AlphaFoldDB" id="A0A1B1UER1"/>
<dbReference type="KEGG" id="bic:LMTR13_14915"/>
<evidence type="ECO:0000313" key="1">
    <source>
        <dbReference type="EMBL" id="ANW01267.1"/>
    </source>
</evidence>
<keyword evidence="2" id="KW-1185">Reference proteome</keyword>
<dbReference type="STRING" id="1274631.LMTR13_14915"/>
<evidence type="ECO:0000313" key="2">
    <source>
        <dbReference type="Proteomes" id="UP000092839"/>
    </source>
</evidence>
<proteinExistence type="predicted"/>
<name>A0A1B1UER1_9BRAD</name>